<gene>
    <name evidence="2" type="primary">Dmoj\GI17465</name>
    <name evidence="2" type="ORF">Dmoj_GI17465</name>
</gene>
<dbReference type="eggNOG" id="ENOG502T7YE">
    <property type="taxonomic scope" value="Eukaryota"/>
</dbReference>
<evidence type="ECO:0000313" key="2">
    <source>
        <dbReference type="EMBL" id="EDW12031.2"/>
    </source>
</evidence>
<dbReference type="EMBL" id="CH933807">
    <property type="protein sequence ID" value="EDW12031.2"/>
    <property type="molecule type" value="Genomic_DNA"/>
</dbReference>
<dbReference type="KEGG" id="dmo:Dmoj_GI17465"/>
<feature type="region of interest" description="Disordered" evidence="1">
    <location>
        <begin position="1"/>
        <end position="118"/>
    </location>
</feature>
<evidence type="ECO:0000256" key="1">
    <source>
        <dbReference type="SAM" id="MobiDB-lite"/>
    </source>
</evidence>
<feature type="compositionally biased region" description="Polar residues" evidence="1">
    <location>
        <begin position="1"/>
        <end position="12"/>
    </location>
</feature>
<keyword evidence="3" id="KW-1185">Reference proteome</keyword>
<name>B4KFD1_DROMO</name>
<proteinExistence type="predicted"/>
<dbReference type="Proteomes" id="UP000009192">
    <property type="component" value="Unassembled WGS sequence"/>
</dbReference>
<feature type="compositionally biased region" description="Low complexity" evidence="1">
    <location>
        <begin position="256"/>
        <end position="269"/>
    </location>
</feature>
<dbReference type="FunCoup" id="B4KFD1">
    <property type="interactions" value="5"/>
</dbReference>
<dbReference type="AlphaFoldDB" id="B4KFD1"/>
<dbReference type="HOGENOM" id="CLU_072900_0_0_1"/>
<dbReference type="OrthoDB" id="8054697at2759"/>
<evidence type="ECO:0000313" key="3">
    <source>
        <dbReference type="Proteomes" id="UP000009192"/>
    </source>
</evidence>
<feature type="compositionally biased region" description="Acidic residues" evidence="1">
    <location>
        <begin position="14"/>
        <end position="30"/>
    </location>
</feature>
<protein>
    <submittedName>
        <fullName evidence="2">Uncharacterized protein</fullName>
    </submittedName>
</protein>
<accession>B4KFD1</accession>
<feature type="compositionally biased region" description="Acidic residues" evidence="1">
    <location>
        <begin position="94"/>
        <end position="117"/>
    </location>
</feature>
<feature type="compositionally biased region" description="Low complexity" evidence="1">
    <location>
        <begin position="41"/>
        <end position="56"/>
    </location>
</feature>
<dbReference type="InParanoid" id="B4KFD1"/>
<reference evidence="2 3" key="1">
    <citation type="journal article" date="2007" name="Nature">
        <title>Evolution of genes and genomes on the Drosophila phylogeny.</title>
        <authorList>
            <consortium name="Drosophila 12 Genomes Consortium"/>
            <person name="Clark A.G."/>
            <person name="Eisen M.B."/>
            <person name="Smith D.R."/>
            <person name="Bergman C.M."/>
            <person name="Oliver B."/>
            <person name="Markow T.A."/>
            <person name="Kaufman T.C."/>
            <person name="Kellis M."/>
            <person name="Gelbart W."/>
            <person name="Iyer V.N."/>
            <person name="Pollard D.A."/>
            <person name="Sackton T.B."/>
            <person name="Larracuente A.M."/>
            <person name="Singh N.D."/>
            <person name="Abad J.P."/>
            <person name="Abt D.N."/>
            <person name="Adryan B."/>
            <person name="Aguade M."/>
            <person name="Akashi H."/>
            <person name="Anderson W.W."/>
            <person name="Aquadro C.F."/>
            <person name="Ardell D.H."/>
            <person name="Arguello R."/>
            <person name="Artieri C.G."/>
            <person name="Barbash D.A."/>
            <person name="Barker D."/>
            <person name="Barsanti P."/>
            <person name="Batterham P."/>
            <person name="Batzoglou S."/>
            <person name="Begun D."/>
            <person name="Bhutkar A."/>
            <person name="Blanco E."/>
            <person name="Bosak S.A."/>
            <person name="Bradley R.K."/>
            <person name="Brand A.D."/>
            <person name="Brent M.R."/>
            <person name="Brooks A.N."/>
            <person name="Brown R.H."/>
            <person name="Butlin R.K."/>
            <person name="Caggese C."/>
            <person name="Calvi B.R."/>
            <person name="Bernardo de Carvalho A."/>
            <person name="Caspi A."/>
            <person name="Castrezana S."/>
            <person name="Celniker S.E."/>
            <person name="Chang J.L."/>
            <person name="Chapple C."/>
            <person name="Chatterji S."/>
            <person name="Chinwalla A."/>
            <person name="Civetta A."/>
            <person name="Clifton S.W."/>
            <person name="Comeron J.M."/>
            <person name="Costello J.C."/>
            <person name="Coyne J.A."/>
            <person name="Daub J."/>
            <person name="David R.G."/>
            <person name="Delcher A.L."/>
            <person name="Delehaunty K."/>
            <person name="Do C.B."/>
            <person name="Ebling H."/>
            <person name="Edwards K."/>
            <person name="Eickbush T."/>
            <person name="Evans J.D."/>
            <person name="Filipski A."/>
            <person name="Findeiss S."/>
            <person name="Freyhult E."/>
            <person name="Fulton L."/>
            <person name="Fulton R."/>
            <person name="Garcia A.C."/>
            <person name="Gardiner A."/>
            <person name="Garfield D.A."/>
            <person name="Garvin B.E."/>
            <person name="Gibson G."/>
            <person name="Gilbert D."/>
            <person name="Gnerre S."/>
            <person name="Godfrey J."/>
            <person name="Good R."/>
            <person name="Gotea V."/>
            <person name="Gravely B."/>
            <person name="Greenberg A.J."/>
            <person name="Griffiths-Jones S."/>
            <person name="Gross S."/>
            <person name="Guigo R."/>
            <person name="Gustafson E.A."/>
            <person name="Haerty W."/>
            <person name="Hahn M.W."/>
            <person name="Halligan D.L."/>
            <person name="Halpern A.L."/>
            <person name="Halter G.M."/>
            <person name="Han M.V."/>
            <person name="Heger A."/>
            <person name="Hillier L."/>
            <person name="Hinrichs A.S."/>
            <person name="Holmes I."/>
            <person name="Hoskins R.A."/>
            <person name="Hubisz M.J."/>
            <person name="Hultmark D."/>
            <person name="Huntley M.A."/>
            <person name="Jaffe D.B."/>
            <person name="Jagadeeshan S."/>
            <person name="Jeck W.R."/>
            <person name="Johnson J."/>
            <person name="Jones C.D."/>
            <person name="Jordan W.C."/>
            <person name="Karpen G.H."/>
            <person name="Kataoka E."/>
            <person name="Keightley P.D."/>
            <person name="Kheradpour P."/>
            <person name="Kirkness E.F."/>
            <person name="Koerich L.B."/>
            <person name="Kristiansen K."/>
            <person name="Kudrna D."/>
            <person name="Kulathinal R.J."/>
            <person name="Kumar S."/>
            <person name="Kwok R."/>
            <person name="Lander E."/>
            <person name="Langley C.H."/>
            <person name="Lapoint R."/>
            <person name="Lazzaro B.P."/>
            <person name="Lee S.J."/>
            <person name="Levesque L."/>
            <person name="Li R."/>
            <person name="Lin C.F."/>
            <person name="Lin M.F."/>
            <person name="Lindblad-Toh K."/>
            <person name="Llopart A."/>
            <person name="Long M."/>
            <person name="Low L."/>
            <person name="Lozovsky E."/>
            <person name="Lu J."/>
            <person name="Luo M."/>
            <person name="Machado C.A."/>
            <person name="Makalowski W."/>
            <person name="Marzo M."/>
            <person name="Matsuda M."/>
            <person name="Matzkin L."/>
            <person name="McAllister B."/>
            <person name="McBride C.S."/>
            <person name="McKernan B."/>
            <person name="McKernan K."/>
            <person name="Mendez-Lago M."/>
            <person name="Minx P."/>
            <person name="Mollenhauer M.U."/>
            <person name="Montooth K."/>
            <person name="Mount S.M."/>
            <person name="Mu X."/>
            <person name="Myers E."/>
            <person name="Negre B."/>
            <person name="Newfeld S."/>
            <person name="Nielsen R."/>
            <person name="Noor M.A."/>
            <person name="O'Grady P."/>
            <person name="Pachter L."/>
            <person name="Papaceit M."/>
            <person name="Parisi M.J."/>
            <person name="Parisi M."/>
            <person name="Parts L."/>
            <person name="Pedersen J.S."/>
            <person name="Pesole G."/>
            <person name="Phillippy A.M."/>
            <person name="Ponting C.P."/>
            <person name="Pop M."/>
            <person name="Porcelli D."/>
            <person name="Powell J.R."/>
            <person name="Prohaska S."/>
            <person name="Pruitt K."/>
            <person name="Puig M."/>
            <person name="Quesneville H."/>
            <person name="Ram K.R."/>
            <person name="Rand D."/>
            <person name="Rasmussen M.D."/>
            <person name="Reed L.K."/>
            <person name="Reenan R."/>
            <person name="Reily A."/>
            <person name="Remington K.A."/>
            <person name="Rieger T.T."/>
            <person name="Ritchie M.G."/>
            <person name="Robin C."/>
            <person name="Rogers Y.H."/>
            <person name="Rohde C."/>
            <person name="Rozas J."/>
            <person name="Rubenfield M.J."/>
            <person name="Ruiz A."/>
            <person name="Russo S."/>
            <person name="Salzberg S.L."/>
            <person name="Sanchez-Gracia A."/>
            <person name="Saranga D.J."/>
            <person name="Sato H."/>
            <person name="Schaeffer S.W."/>
            <person name="Schatz M.C."/>
            <person name="Schlenke T."/>
            <person name="Schwartz R."/>
            <person name="Segarra C."/>
            <person name="Singh R.S."/>
            <person name="Sirot L."/>
            <person name="Sirota M."/>
            <person name="Sisneros N.B."/>
            <person name="Smith C.D."/>
            <person name="Smith T.F."/>
            <person name="Spieth J."/>
            <person name="Stage D.E."/>
            <person name="Stark A."/>
            <person name="Stephan W."/>
            <person name="Strausberg R.L."/>
            <person name="Strempel S."/>
            <person name="Sturgill D."/>
            <person name="Sutton G."/>
            <person name="Sutton G.G."/>
            <person name="Tao W."/>
            <person name="Teichmann S."/>
            <person name="Tobari Y.N."/>
            <person name="Tomimura Y."/>
            <person name="Tsolas J.M."/>
            <person name="Valente V.L."/>
            <person name="Venter E."/>
            <person name="Venter J.C."/>
            <person name="Vicario S."/>
            <person name="Vieira F.G."/>
            <person name="Vilella A.J."/>
            <person name="Villasante A."/>
            <person name="Walenz B."/>
            <person name="Wang J."/>
            <person name="Wasserman M."/>
            <person name="Watts T."/>
            <person name="Wilson D."/>
            <person name="Wilson R.K."/>
            <person name="Wing R.A."/>
            <person name="Wolfner M.F."/>
            <person name="Wong A."/>
            <person name="Wong G.K."/>
            <person name="Wu C.I."/>
            <person name="Wu G."/>
            <person name="Yamamoto D."/>
            <person name="Yang H.P."/>
            <person name="Yang S.P."/>
            <person name="Yorke J.A."/>
            <person name="Yoshida K."/>
            <person name="Zdobnov E."/>
            <person name="Zhang P."/>
            <person name="Zhang Y."/>
            <person name="Zimin A.V."/>
            <person name="Baldwin J."/>
            <person name="Abdouelleil A."/>
            <person name="Abdulkadir J."/>
            <person name="Abebe A."/>
            <person name="Abera B."/>
            <person name="Abreu J."/>
            <person name="Acer S.C."/>
            <person name="Aftuck L."/>
            <person name="Alexander A."/>
            <person name="An P."/>
            <person name="Anderson E."/>
            <person name="Anderson S."/>
            <person name="Arachi H."/>
            <person name="Azer M."/>
            <person name="Bachantsang P."/>
            <person name="Barry A."/>
            <person name="Bayul T."/>
            <person name="Berlin A."/>
            <person name="Bessette D."/>
            <person name="Bloom T."/>
            <person name="Blye J."/>
            <person name="Boguslavskiy L."/>
            <person name="Bonnet C."/>
            <person name="Boukhgalter B."/>
            <person name="Bourzgui I."/>
            <person name="Brown A."/>
            <person name="Cahill P."/>
            <person name="Channer S."/>
            <person name="Cheshatsang Y."/>
            <person name="Chuda L."/>
            <person name="Citroen M."/>
            <person name="Collymore A."/>
            <person name="Cooke P."/>
            <person name="Costello M."/>
            <person name="D'Aco K."/>
            <person name="Daza R."/>
            <person name="De Haan G."/>
            <person name="DeGray S."/>
            <person name="DeMaso C."/>
            <person name="Dhargay N."/>
            <person name="Dooley K."/>
            <person name="Dooley E."/>
            <person name="Doricent M."/>
            <person name="Dorje P."/>
            <person name="Dorjee K."/>
            <person name="Dupes A."/>
            <person name="Elong R."/>
            <person name="Falk J."/>
            <person name="Farina A."/>
            <person name="Faro S."/>
            <person name="Ferguson D."/>
            <person name="Fisher S."/>
            <person name="Foley C.D."/>
            <person name="Franke A."/>
            <person name="Friedrich D."/>
            <person name="Gadbois L."/>
            <person name="Gearin G."/>
            <person name="Gearin C.R."/>
            <person name="Giannoukos G."/>
            <person name="Goode T."/>
            <person name="Graham J."/>
            <person name="Grandbois E."/>
            <person name="Grewal S."/>
            <person name="Gyaltsen K."/>
            <person name="Hafez N."/>
            <person name="Hagos B."/>
            <person name="Hall J."/>
            <person name="Henson C."/>
            <person name="Hollinger A."/>
            <person name="Honan T."/>
            <person name="Huard M.D."/>
            <person name="Hughes L."/>
            <person name="Hurhula B."/>
            <person name="Husby M.E."/>
            <person name="Kamat A."/>
            <person name="Kanga B."/>
            <person name="Kashin S."/>
            <person name="Khazanovich D."/>
            <person name="Kisner P."/>
            <person name="Lance K."/>
            <person name="Lara M."/>
            <person name="Lee W."/>
            <person name="Lennon N."/>
            <person name="Letendre F."/>
            <person name="LeVine R."/>
            <person name="Lipovsky A."/>
            <person name="Liu X."/>
            <person name="Liu J."/>
            <person name="Liu S."/>
            <person name="Lokyitsang T."/>
            <person name="Lokyitsang Y."/>
            <person name="Lubonja R."/>
            <person name="Lui A."/>
            <person name="MacDonald P."/>
            <person name="Magnisalis V."/>
            <person name="Maru K."/>
            <person name="Matthews C."/>
            <person name="McCusker W."/>
            <person name="McDonough S."/>
            <person name="Mehta T."/>
            <person name="Meldrim J."/>
            <person name="Meneus L."/>
            <person name="Mihai O."/>
            <person name="Mihalev A."/>
            <person name="Mihova T."/>
            <person name="Mittelman R."/>
            <person name="Mlenga V."/>
            <person name="Montmayeur A."/>
            <person name="Mulrain L."/>
            <person name="Navidi A."/>
            <person name="Naylor J."/>
            <person name="Negash T."/>
            <person name="Nguyen T."/>
            <person name="Nguyen N."/>
            <person name="Nicol R."/>
            <person name="Norbu C."/>
            <person name="Norbu N."/>
            <person name="Novod N."/>
            <person name="O'Neill B."/>
            <person name="Osman S."/>
            <person name="Markiewicz E."/>
            <person name="Oyono O.L."/>
            <person name="Patti C."/>
            <person name="Phunkhang P."/>
            <person name="Pierre F."/>
            <person name="Priest M."/>
            <person name="Raghuraman S."/>
            <person name="Rege F."/>
            <person name="Reyes R."/>
            <person name="Rise C."/>
            <person name="Rogov P."/>
            <person name="Ross K."/>
            <person name="Ryan E."/>
            <person name="Settipalli S."/>
            <person name="Shea T."/>
            <person name="Sherpa N."/>
            <person name="Shi L."/>
            <person name="Shih D."/>
            <person name="Sparrow T."/>
            <person name="Spaulding J."/>
            <person name="Stalker J."/>
            <person name="Stange-Thomann N."/>
            <person name="Stavropoulos S."/>
            <person name="Stone C."/>
            <person name="Strader C."/>
            <person name="Tesfaye S."/>
            <person name="Thomson T."/>
            <person name="Thoulutsang Y."/>
            <person name="Thoulutsang D."/>
            <person name="Topham K."/>
            <person name="Topping I."/>
            <person name="Tsamla T."/>
            <person name="Vassiliev H."/>
            <person name="Vo A."/>
            <person name="Wangchuk T."/>
            <person name="Wangdi T."/>
            <person name="Weiand M."/>
            <person name="Wilkinson J."/>
            <person name="Wilson A."/>
            <person name="Yadav S."/>
            <person name="Young G."/>
            <person name="Yu Q."/>
            <person name="Zembek L."/>
            <person name="Zhong D."/>
            <person name="Zimmer A."/>
            <person name="Zwirko Z."/>
            <person name="Jaffe D.B."/>
            <person name="Alvarez P."/>
            <person name="Brockman W."/>
            <person name="Butler J."/>
            <person name="Chin C."/>
            <person name="Gnerre S."/>
            <person name="Grabherr M."/>
            <person name="Kleber M."/>
            <person name="Mauceli E."/>
            <person name="MacCallum I."/>
        </authorList>
    </citation>
    <scope>NUCLEOTIDE SEQUENCE [LARGE SCALE GENOMIC DNA]</scope>
    <source>
        <strain evidence="3">Tucson 15081-1352.22</strain>
    </source>
</reference>
<sequence length="314" mass="34898">MRSRTELVTTTFDLDSDEEDYSPDDDDSEEDWRPNKKQRQQKQPTRANGNNNSSSGAGAGGSDAGSAGRKRKATATATAAKSKRRTIVPKVSDEDFESLDDEEDDNNLESEPSEGEFENVAAASTSTAKRVQGLPPKKQFVKLAQLDLLLNKRDLLDANWLQNSRLCLWRKDEQTNLLQKYLRVKTTEDAAKPQEQQLLFTSSSVYSSWDEQHISDFIDVKVNCLDPNNRRIQLADLEAIKKLSTELQAEAEAEAEAAASAANEPNPSEANDENDNNESTADQEPTGAAKQQNEDEHDVGEEEDDDDDDDDEVN</sequence>
<feature type="compositionally biased region" description="Acidic residues" evidence="1">
    <location>
        <begin position="295"/>
        <end position="314"/>
    </location>
</feature>
<feature type="region of interest" description="Disordered" evidence="1">
    <location>
        <begin position="250"/>
        <end position="314"/>
    </location>
</feature>
<organism evidence="2 3">
    <name type="scientific">Drosophila mojavensis</name>
    <name type="common">Fruit fly</name>
    <dbReference type="NCBI Taxonomy" id="7230"/>
    <lineage>
        <taxon>Eukaryota</taxon>
        <taxon>Metazoa</taxon>
        <taxon>Ecdysozoa</taxon>
        <taxon>Arthropoda</taxon>
        <taxon>Hexapoda</taxon>
        <taxon>Insecta</taxon>
        <taxon>Pterygota</taxon>
        <taxon>Neoptera</taxon>
        <taxon>Endopterygota</taxon>
        <taxon>Diptera</taxon>
        <taxon>Brachycera</taxon>
        <taxon>Muscomorpha</taxon>
        <taxon>Ephydroidea</taxon>
        <taxon>Drosophilidae</taxon>
        <taxon>Drosophila</taxon>
    </lineage>
</organism>